<dbReference type="STRING" id="1489064.WH96_10000"/>
<evidence type="ECO:0000256" key="5">
    <source>
        <dbReference type="ARBA" id="ARBA00023136"/>
    </source>
</evidence>
<feature type="transmembrane region" description="Helical" evidence="6">
    <location>
        <begin position="41"/>
        <end position="66"/>
    </location>
</feature>
<evidence type="ECO:0000256" key="3">
    <source>
        <dbReference type="ARBA" id="ARBA00022692"/>
    </source>
</evidence>
<gene>
    <name evidence="7" type="ORF">WH96_10000</name>
</gene>
<dbReference type="GO" id="GO:0005886">
    <property type="term" value="C:plasma membrane"/>
    <property type="evidence" value="ECO:0007669"/>
    <property type="project" value="UniProtKB-SubCell"/>
</dbReference>
<dbReference type="Pfam" id="PF01810">
    <property type="entry name" value="LysE"/>
    <property type="match status" value="1"/>
</dbReference>
<protein>
    <recommendedName>
        <fullName evidence="9">Lysine transporter LysE</fullName>
    </recommendedName>
</protein>
<feature type="transmembrane region" description="Helical" evidence="6">
    <location>
        <begin position="153"/>
        <end position="178"/>
    </location>
</feature>
<proteinExistence type="predicted"/>
<evidence type="ECO:0000256" key="4">
    <source>
        <dbReference type="ARBA" id="ARBA00022989"/>
    </source>
</evidence>
<feature type="transmembrane region" description="Helical" evidence="6">
    <location>
        <begin position="190"/>
        <end position="208"/>
    </location>
</feature>
<dbReference type="AlphaFoldDB" id="A0A0H2MWH1"/>
<feature type="transmembrane region" description="Helical" evidence="6">
    <location>
        <begin position="6"/>
        <end position="29"/>
    </location>
</feature>
<dbReference type="InterPro" id="IPR001123">
    <property type="entry name" value="LeuE-type"/>
</dbReference>
<dbReference type="PANTHER" id="PTHR30086:SF20">
    <property type="entry name" value="ARGININE EXPORTER PROTEIN ARGO-RELATED"/>
    <property type="match status" value="1"/>
</dbReference>
<keyword evidence="8" id="KW-1185">Reference proteome</keyword>
<keyword evidence="4 6" id="KW-1133">Transmembrane helix</keyword>
<keyword evidence="3 6" id="KW-0812">Transmembrane</keyword>
<evidence type="ECO:0008006" key="9">
    <source>
        <dbReference type="Google" id="ProtNLM"/>
    </source>
</evidence>
<name>A0A0H2MWH1_9PROT</name>
<evidence type="ECO:0000256" key="1">
    <source>
        <dbReference type="ARBA" id="ARBA00004651"/>
    </source>
</evidence>
<feature type="transmembrane region" description="Helical" evidence="6">
    <location>
        <begin position="72"/>
        <end position="89"/>
    </location>
</feature>
<evidence type="ECO:0000313" key="7">
    <source>
        <dbReference type="EMBL" id="KLN61030.1"/>
    </source>
</evidence>
<keyword evidence="5 6" id="KW-0472">Membrane</keyword>
<sequence length="211" mass="22517">MDTFSVLSTIALVNIMGWLSPGPNMFAVMSASLSQGRRNGVLTGLGISLASFIWAILAVLGVIALFDLFPQVVLGLRLMGAGYLLWLGFKAFRSVFTMSNGDMSLYHSDDSGFKAFRSGFIICATNPKAALFFGSVLTAFVPADASNELLIEILAVCLVFGVSGHTITATVFSTDFVVQKFVAARRQITGVFGATFTLLGVGAAYDAIRRF</sequence>
<accession>A0A0H2MWH1</accession>
<evidence type="ECO:0000313" key="8">
    <source>
        <dbReference type="Proteomes" id="UP000035444"/>
    </source>
</evidence>
<dbReference type="PANTHER" id="PTHR30086">
    <property type="entry name" value="ARGININE EXPORTER PROTEIN ARGO"/>
    <property type="match status" value="1"/>
</dbReference>
<dbReference type="EMBL" id="LAQL01000006">
    <property type="protein sequence ID" value="KLN61030.1"/>
    <property type="molecule type" value="Genomic_DNA"/>
</dbReference>
<reference evidence="7 8" key="1">
    <citation type="submission" date="2015-03" db="EMBL/GenBank/DDBJ databases">
        <title>Genome Sequence of Kiloniella spongiae MEBiC09566, isolated from a marine sponge.</title>
        <authorList>
            <person name="Shao Z."/>
            <person name="Wang L."/>
            <person name="Li X."/>
        </authorList>
    </citation>
    <scope>NUCLEOTIDE SEQUENCE [LARGE SCALE GENOMIC DNA]</scope>
    <source>
        <strain evidence="7 8">MEBiC09566</strain>
    </source>
</reference>
<organism evidence="7 8">
    <name type="scientific">Kiloniella spongiae</name>
    <dbReference type="NCBI Taxonomy" id="1489064"/>
    <lineage>
        <taxon>Bacteria</taxon>
        <taxon>Pseudomonadati</taxon>
        <taxon>Pseudomonadota</taxon>
        <taxon>Alphaproteobacteria</taxon>
        <taxon>Rhodospirillales</taxon>
        <taxon>Kiloniellaceae</taxon>
        <taxon>Kiloniella</taxon>
    </lineage>
</organism>
<dbReference type="GO" id="GO:0015171">
    <property type="term" value="F:amino acid transmembrane transporter activity"/>
    <property type="evidence" value="ECO:0007669"/>
    <property type="project" value="TreeGrafter"/>
</dbReference>
<keyword evidence="2" id="KW-1003">Cell membrane</keyword>
<comment type="caution">
    <text evidence="7">The sequence shown here is derived from an EMBL/GenBank/DDBJ whole genome shotgun (WGS) entry which is preliminary data.</text>
</comment>
<evidence type="ECO:0000256" key="6">
    <source>
        <dbReference type="SAM" id="Phobius"/>
    </source>
</evidence>
<evidence type="ECO:0000256" key="2">
    <source>
        <dbReference type="ARBA" id="ARBA00022475"/>
    </source>
</evidence>
<feature type="transmembrane region" description="Helical" evidence="6">
    <location>
        <begin position="120"/>
        <end position="141"/>
    </location>
</feature>
<comment type="subcellular location">
    <subcellularLocation>
        <location evidence="1">Cell membrane</location>
        <topology evidence="1">Multi-pass membrane protein</topology>
    </subcellularLocation>
</comment>
<dbReference type="Proteomes" id="UP000035444">
    <property type="component" value="Unassembled WGS sequence"/>
</dbReference>